<reference evidence="1" key="1">
    <citation type="submission" date="2021-06" db="EMBL/GenBank/DDBJ databases">
        <authorList>
            <person name="Kallberg Y."/>
            <person name="Tangrot J."/>
            <person name="Rosling A."/>
        </authorList>
    </citation>
    <scope>NUCLEOTIDE SEQUENCE</scope>
    <source>
        <strain evidence="1">UK204</strain>
    </source>
</reference>
<dbReference type="EMBL" id="CAJVPQ010000449">
    <property type="protein sequence ID" value="CAG8482610.1"/>
    <property type="molecule type" value="Genomic_DNA"/>
</dbReference>
<name>A0A9N8WFI8_9GLOM</name>
<proteinExistence type="predicted"/>
<evidence type="ECO:0000313" key="1">
    <source>
        <dbReference type="EMBL" id="CAG8482610.1"/>
    </source>
</evidence>
<accession>A0A9N8WFI8</accession>
<dbReference type="Proteomes" id="UP000789570">
    <property type="component" value="Unassembled WGS sequence"/>
</dbReference>
<keyword evidence="2" id="KW-1185">Reference proteome</keyword>
<evidence type="ECO:0000313" key="2">
    <source>
        <dbReference type="Proteomes" id="UP000789570"/>
    </source>
</evidence>
<protein>
    <submittedName>
        <fullName evidence="1">5318_t:CDS:1</fullName>
    </submittedName>
</protein>
<gene>
    <name evidence="1" type="ORF">FCALED_LOCUS2793</name>
</gene>
<dbReference type="AlphaFoldDB" id="A0A9N8WFI8"/>
<organism evidence="1 2">
    <name type="scientific">Funneliformis caledonium</name>
    <dbReference type="NCBI Taxonomy" id="1117310"/>
    <lineage>
        <taxon>Eukaryota</taxon>
        <taxon>Fungi</taxon>
        <taxon>Fungi incertae sedis</taxon>
        <taxon>Mucoromycota</taxon>
        <taxon>Glomeromycotina</taxon>
        <taxon>Glomeromycetes</taxon>
        <taxon>Glomerales</taxon>
        <taxon>Glomeraceae</taxon>
        <taxon>Funneliformis</taxon>
    </lineage>
</organism>
<sequence length="151" mass="17580">MTRKSKRNFVQSKEVFEKNISKISKTSKSFTRKHVTCNCKSCKGRKVNLQNTSQSCIPIEDFIEDFIKVNEIELDNNSNSNEADNIQEFNFLVKLKSKEKQSEEESDKFDIDEDIYFSEDEVEEEGRTINFDTSESIYSDEYPDISTANIN</sequence>
<comment type="caution">
    <text evidence="1">The sequence shown here is derived from an EMBL/GenBank/DDBJ whole genome shotgun (WGS) entry which is preliminary data.</text>
</comment>